<dbReference type="AlphaFoldDB" id="A0A936TES3"/>
<comment type="similarity">
    <text evidence="1 5">Belongs to the DNA glycosylase MPG family.</text>
</comment>
<dbReference type="GO" id="GO:0006284">
    <property type="term" value="P:base-excision repair"/>
    <property type="evidence" value="ECO:0007669"/>
    <property type="project" value="InterPro"/>
</dbReference>
<dbReference type="HAMAP" id="MF_00527">
    <property type="entry name" value="3MGH"/>
    <property type="match status" value="1"/>
</dbReference>
<dbReference type="CDD" id="cd00540">
    <property type="entry name" value="AAG"/>
    <property type="match status" value="1"/>
</dbReference>
<dbReference type="EC" id="3.2.2.-" evidence="5"/>
<evidence type="ECO:0000256" key="4">
    <source>
        <dbReference type="ARBA" id="ARBA00023204"/>
    </source>
</evidence>
<dbReference type="PANTHER" id="PTHR10429">
    <property type="entry name" value="DNA-3-METHYLADENINE GLYCOSYLASE"/>
    <property type="match status" value="1"/>
</dbReference>
<dbReference type="InterPro" id="IPR036995">
    <property type="entry name" value="MPG_sf"/>
</dbReference>
<keyword evidence="6" id="KW-0326">Glycosidase</keyword>
<dbReference type="Gene3D" id="3.10.300.10">
    <property type="entry name" value="Methylpurine-DNA glycosylase (MPG)"/>
    <property type="match status" value="1"/>
</dbReference>
<sequence>MAQALIGWRLASTVGIDGGDPLIGRIVETEAYGGGDDPASHAHRGPTPRNRVMFGPAGRLYVYRSYGIHWCANVAVGPEGTGSAVLVRAVELAGPDPDALARSLIESRRPKARRQVDWSNGPGKLAAALGITGEHDGLDVFDPRSPIRLLAPTQQERPARLLATPRIGITRAVERRWRFVDADSRWRGPIPQASS</sequence>
<reference evidence="6 7" key="1">
    <citation type="submission" date="2020-10" db="EMBL/GenBank/DDBJ databases">
        <title>Connecting structure to function with the recovery of over 1000 high-quality activated sludge metagenome-assembled genomes encoding full-length rRNA genes using long-read sequencing.</title>
        <authorList>
            <person name="Singleton C.M."/>
            <person name="Petriglieri F."/>
            <person name="Kristensen J.M."/>
            <person name="Kirkegaard R.H."/>
            <person name="Michaelsen T.Y."/>
            <person name="Andersen M.H."/>
            <person name="Karst S.M."/>
            <person name="Dueholm M.S."/>
            <person name="Nielsen P.H."/>
            <person name="Albertsen M."/>
        </authorList>
    </citation>
    <scope>NUCLEOTIDE SEQUENCE [LARGE SCALE GENOMIC DNA]</scope>
    <source>
        <strain evidence="6">Lyne_18-Q3-R50-59_MAXAC.006</strain>
    </source>
</reference>
<dbReference type="EMBL" id="JADJZA010000011">
    <property type="protein sequence ID" value="MBK9299021.1"/>
    <property type="molecule type" value="Genomic_DNA"/>
</dbReference>
<evidence type="ECO:0000256" key="3">
    <source>
        <dbReference type="ARBA" id="ARBA00022801"/>
    </source>
</evidence>
<keyword evidence="4 5" id="KW-0234">DNA repair</keyword>
<organism evidence="6 7">
    <name type="scientific">Candidatus Neomicrothrix subdominans</name>
    <dbReference type="NCBI Taxonomy" id="2954438"/>
    <lineage>
        <taxon>Bacteria</taxon>
        <taxon>Bacillati</taxon>
        <taxon>Actinomycetota</taxon>
        <taxon>Acidimicrobiia</taxon>
        <taxon>Acidimicrobiales</taxon>
        <taxon>Microthrixaceae</taxon>
        <taxon>Candidatus Neomicrothrix</taxon>
    </lineage>
</organism>
<dbReference type="GO" id="GO:0003677">
    <property type="term" value="F:DNA binding"/>
    <property type="evidence" value="ECO:0007669"/>
    <property type="project" value="InterPro"/>
</dbReference>
<evidence type="ECO:0000256" key="5">
    <source>
        <dbReference type="HAMAP-Rule" id="MF_00527"/>
    </source>
</evidence>
<dbReference type="PANTHER" id="PTHR10429:SF0">
    <property type="entry name" value="DNA-3-METHYLADENINE GLYCOSYLASE"/>
    <property type="match status" value="1"/>
</dbReference>
<comment type="caution">
    <text evidence="6">The sequence shown here is derived from an EMBL/GenBank/DDBJ whole genome shotgun (WGS) entry which is preliminary data.</text>
</comment>
<proteinExistence type="inferred from homology"/>
<name>A0A936TES3_9ACTN</name>
<evidence type="ECO:0000256" key="2">
    <source>
        <dbReference type="ARBA" id="ARBA00022763"/>
    </source>
</evidence>
<protein>
    <recommendedName>
        <fullName evidence="5">Putative 3-methyladenine DNA glycosylase</fullName>
        <ecNumber evidence="5">3.2.2.-</ecNumber>
    </recommendedName>
</protein>
<evidence type="ECO:0000256" key="1">
    <source>
        <dbReference type="ARBA" id="ARBA00009232"/>
    </source>
</evidence>
<keyword evidence="3 5" id="KW-0378">Hydrolase</keyword>
<keyword evidence="2 5" id="KW-0227">DNA damage</keyword>
<dbReference type="NCBIfam" id="TIGR00567">
    <property type="entry name" value="3mg"/>
    <property type="match status" value="1"/>
</dbReference>
<dbReference type="InterPro" id="IPR003180">
    <property type="entry name" value="MPG"/>
</dbReference>
<evidence type="ECO:0000313" key="6">
    <source>
        <dbReference type="EMBL" id="MBK9299021.1"/>
    </source>
</evidence>
<accession>A0A936TES3</accession>
<dbReference type="Proteomes" id="UP000727993">
    <property type="component" value="Unassembled WGS sequence"/>
</dbReference>
<dbReference type="GO" id="GO:0003905">
    <property type="term" value="F:alkylbase DNA N-glycosylase activity"/>
    <property type="evidence" value="ECO:0007669"/>
    <property type="project" value="InterPro"/>
</dbReference>
<dbReference type="NCBIfam" id="NF002003">
    <property type="entry name" value="PRK00802.1-3"/>
    <property type="match status" value="1"/>
</dbReference>
<dbReference type="SUPFAM" id="SSF50486">
    <property type="entry name" value="FMT C-terminal domain-like"/>
    <property type="match status" value="1"/>
</dbReference>
<dbReference type="InterPro" id="IPR011034">
    <property type="entry name" value="Formyl_transferase-like_C_sf"/>
</dbReference>
<gene>
    <name evidence="6" type="ORF">IPN02_19785</name>
</gene>
<evidence type="ECO:0000313" key="7">
    <source>
        <dbReference type="Proteomes" id="UP000727993"/>
    </source>
</evidence>
<dbReference type="Pfam" id="PF02245">
    <property type="entry name" value="Pur_DNA_glyco"/>
    <property type="match status" value="1"/>
</dbReference>